<organism evidence="1 2">
    <name type="scientific">Niallia circulans</name>
    <name type="common">Bacillus circulans</name>
    <dbReference type="NCBI Taxonomy" id="1397"/>
    <lineage>
        <taxon>Bacteria</taxon>
        <taxon>Bacillati</taxon>
        <taxon>Bacillota</taxon>
        <taxon>Bacilli</taxon>
        <taxon>Bacillales</taxon>
        <taxon>Bacillaceae</taxon>
        <taxon>Niallia</taxon>
    </lineage>
</organism>
<comment type="caution">
    <text evidence="1">The sequence shown here is derived from an EMBL/GenBank/DDBJ whole genome shotgun (WGS) entry which is preliminary data.</text>
</comment>
<name>A0AA91TVS1_NIACI</name>
<dbReference type="Proteomes" id="UP000216961">
    <property type="component" value="Unassembled WGS sequence"/>
</dbReference>
<dbReference type="RefSeq" id="WP_095328646.1">
    <property type="nucleotide sequence ID" value="NZ_NPBQ01000014.1"/>
</dbReference>
<protein>
    <submittedName>
        <fullName evidence="1">Uncharacterized protein</fullName>
    </submittedName>
</protein>
<reference evidence="1 2" key="1">
    <citation type="submission" date="2017-07" db="EMBL/GenBank/DDBJ databases">
        <title>Isolation and whole genome analysis of endospore-forming bacteria from heroin.</title>
        <authorList>
            <person name="Kalinowski J."/>
            <person name="Ahrens B."/>
            <person name="Al-Dilaimi A."/>
            <person name="Winkler A."/>
            <person name="Wibberg D."/>
            <person name="Schleenbecker U."/>
            <person name="Ruckert C."/>
            <person name="Wolfel R."/>
            <person name="Grass G."/>
        </authorList>
    </citation>
    <scope>NUCLEOTIDE SEQUENCE [LARGE SCALE GENOMIC DNA]</scope>
    <source>
        <strain evidence="1 2">7521-2</strain>
    </source>
</reference>
<gene>
    <name evidence="1" type="ORF">CHH57_01955</name>
</gene>
<evidence type="ECO:0000313" key="2">
    <source>
        <dbReference type="Proteomes" id="UP000216961"/>
    </source>
</evidence>
<proteinExistence type="predicted"/>
<evidence type="ECO:0000313" key="1">
    <source>
        <dbReference type="EMBL" id="PAD84962.1"/>
    </source>
</evidence>
<sequence length="155" mass="17954">METFNVEMITLLENGEEKTESINNSFNDIDEAVEHYLEYDTSNFPINASKVTLHLSGDDDNGTVIFSKFKDNWYGSEYQFNFRGYFLNNLLYSVTGTEIDIANYIYKNIEKINNDCNLKLDIESFKSKIKPSDYIIEELIDEMSTGDATFELLDK</sequence>
<dbReference type="AlphaFoldDB" id="A0AA91TVS1"/>
<accession>A0AA91TVS1</accession>
<dbReference type="EMBL" id="NPBQ01000014">
    <property type="protein sequence ID" value="PAD84962.1"/>
    <property type="molecule type" value="Genomic_DNA"/>
</dbReference>